<keyword evidence="3 10" id="KW-0328">Glycosyltransferase</keyword>
<keyword evidence="7 10" id="KW-0472">Membrane</keyword>
<evidence type="ECO:0000259" key="12">
    <source>
        <dbReference type="Pfam" id="PF04101"/>
    </source>
</evidence>
<dbReference type="EC" id="2.4.1.227" evidence="10"/>
<evidence type="ECO:0000256" key="6">
    <source>
        <dbReference type="ARBA" id="ARBA00022984"/>
    </source>
</evidence>
<dbReference type="GO" id="GO:0051991">
    <property type="term" value="F:UDP-N-acetyl-D-glucosamine:N-acetylmuramoyl-L-alanyl-D-glutamyl-meso-2,6-diaminopimelyl-D-alanyl-D-alanine-diphosphoundecaprenol 4-beta-N-acetylglucosaminlytransferase activity"/>
    <property type="evidence" value="ECO:0007669"/>
    <property type="project" value="RHEA"/>
</dbReference>
<comment type="caution">
    <text evidence="10">Lacks conserved residue(s) required for the propagation of feature annotation.</text>
</comment>
<sequence>MAVRVLIMAGGTGGHIFPALAVAEVLRARGVEVIWMGTRHGLEVELVPKAGYPVEWISVNGLRGKGLGAWLAAPLRLLTALLQALNALRRQQPAVILGWGGFVSGPGGLGAWLLRRPLLLHEQNAIAGTTNRLLARLAHQVMEGFPGTFPAAIGAEWVGNPIREEIEKLPDPDDRFRGRSGYLRLLVLGGSRGAQILNEILPQALALLIPEIRLEIWHQCGGDSQREQSIVAAYCSVGVVDVRVIPFIKEMAEAYAWADLVLCRAGALTIAELMAAGVGSILVPFPFAIDDHQQANARYLVDKRAALLLPEGELTPHRLAGELKRLRADRDSLVTMARLARGLHQTGAAQRVADCCLAARRS</sequence>
<keyword evidence="5 10" id="KW-0133">Cell shape</keyword>
<dbReference type="NCBIfam" id="TIGR01133">
    <property type="entry name" value="murG"/>
    <property type="match status" value="1"/>
</dbReference>
<feature type="domain" description="Glycosyl transferase family 28 C-terminal" evidence="12">
    <location>
        <begin position="185"/>
        <end position="345"/>
    </location>
</feature>
<name>A0A1Q2SKD2_9GAMM</name>
<comment type="subcellular location">
    <subcellularLocation>
        <location evidence="10">Cell membrane</location>
        <topology evidence="10">Peripheral membrane protein</topology>
        <orientation evidence="10">Cytoplasmic side</orientation>
    </subcellularLocation>
</comment>
<feature type="binding site" evidence="10">
    <location>
        <begin position="12"/>
        <end position="14"/>
    </location>
    <ligand>
        <name>UDP-N-acetyl-alpha-D-glucosamine</name>
        <dbReference type="ChEBI" id="CHEBI:57705"/>
    </ligand>
</feature>
<dbReference type="GO" id="GO:0050511">
    <property type="term" value="F:undecaprenyldiphospho-muramoylpentapeptide beta-N-acetylglucosaminyltransferase activity"/>
    <property type="evidence" value="ECO:0007669"/>
    <property type="project" value="UniProtKB-UniRule"/>
</dbReference>
<keyword evidence="9 10" id="KW-0961">Cell wall biogenesis/degradation</keyword>
<protein>
    <recommendedName>
        <fullName evidence="10">UDP-N-acetylglucosamine--N-acetylmuramyl-(pentapeptide) pyrophosphoryl-undecaprenol N-acetylglucosamine transferase</fullName>
        <ecNumber evidence="10">2.4.1.227</ecNumber>
    </recommendedName>
    <alternativeName>
        <fullName evidence="10">Undecaprenyl-PP-MurNAc-pentapeptide-UDPGlcNAc GlcNAc transferase</fullName>
    </alternativeName>
</protein>
<keyword evidence="6 10" id="KW-0573">Peptidoglycan synthesis</keyword>
<gene>
    <name evidence="10" type="primary">murG</name>
    <name evidence="13" type="ORF">TAO_0226</name>
</gene>
<dbReference type="GO" id="GO:0051301">
    <property type="term" value="P:cell division"/>
    <property type="evidence" value="ECO:0007669"/>
    <property type="project" value="UniProtKB-KW"/>
</dbReference>
<evidence type="ECO:0000256" key="2">
    <source>
        <dbReference type="ARBA" id="ARBA00022618"/>
    </source>
</evidence>
<evidence type="ECO:0000256" key="10">
    <source>
        <dbReference type="HAMAP-Rule" id="MF_00033"/>
    </source>
</evidence>
<evidence type="ECO:0000313" key="13">
    <source>
        <dbReference type="EMBL" id="BAW79596.1"/>
    </source>
</evidence>
<organism evidence="13 14">
    <name type="scientific">Candidatus Nitrosoglobus terrae</name>
    <dbReference type="NCBI Taxonomy" id="1630141"/>
    <lineage>
        <taxon>Bacteria</taxon>
        <taxon>Pseudomonadati</taxon>
        <taxon>Pseudomonadota</taxon>
        <taxon>Gammaproteobacteria</taxon>
        <taxon>Chromatiales</taxon>
        <taxon>Chromatiaceae</taxon>
        <taxon>Candidatus Nitrosoglobus</taxon>
    </lineage>
</organism>
<feature type="binding site" evidence="10">
    <location>
        <position position="163"/>
    </location>
    <ligand>
        <name>UDP-N-acetyl-alpha-D-glucosamine</name>
        <dbReference type="ChEBI" id="CHEBI:57705"/>
    </ligand>
</feature>
<keyword evidence="2 10" id="KW-0132">Cell division</keyword>
<feature type="domain" description="Glycosyltransferase family 28 N-terminal" evidence="11">
    <location>
        <begin position="5"/>
        <end position="142"/>
    </location>
</feature>
<reference evidence="13 14" key="1">
    <citation type="journal article" date="2017" name="ISME J.">
        <title>An acid-tolerant ammonia-oxidizing ?-proteobacterium from soil.</title>
        <authorList>
            <person name="Hayatsu M."/>
            <person name="Tago K."/>
            <person name="Uchiyama I."/>
            <person name="Toyoda A."/>
            <person name="Wang Y."/>
            <person name="Shimomura Y."/>
            <person name="Okubo T."/>
            <person name="Kurisu F."/>
            <person name="Hirono Y."/>
            <person name="Nonaka K."/>
            <person name="Akiyama H."/>
            <person name="Itoh T."/>
            <person name="Takami H."/>
        </authorList>
    </citation>
    <scope>NUCLEOTIDE SEQUENCE [LARGE SCALE GENOMIC DNA]</scope>
    <source>
        <strain evidence="13 14">TAO100</strain>
    </source>
</reference>
<evidence type="ECO:0000256" key="3">
    <source>
        <dbReference type="ARBA" id="ARBA00022676"/>
    </source>
</evidence>
<evidence type="ECO:0000256" key="5">
    <source>
        <dbReference type="ARBA" id="ARBA00022960"/>
    </source>
</evidence>
<dbReference type="InterPro" id="IPR007235">
    <property type="entry name" value="Glyco_trans_28_C"/>
</dbReference>
<dbReference type="HAMAP" id="MF_00033">
    <property type="entry name" value="MurG"/>
    <property type="match status" value="1"/>
</dbReference>
<keyword evidence="4 10" id="KW-0808">Transferase</keyword>
<dbReference type="RefSeq" id="WP_096526240.1">
    <property type="nucleotide sequence ID" value="NZ_AP014836.1"/>
</dbReference>
<feature type="binding site" evidence="10">
    <location>
        <position position="124"/>
    </location>
    <ligand>
        <name>UDP-N-acetyl-alpha-D-glucosamine</name>
        <dbReference type="ChEBI" id="CHEBI:57705"/>
    </ligand>
</feature>
<evidence type="ECO:0000256" key="9">
    <source>
        <dbReference type="ARBA" id="ARBA00023316"/>
    </source>
</evidence>
<comment type="pathway">
    <text evidence="10">Cell wall biogenesis; peptidoglycan biosynthesis.</text>
</comment>
<dbReference type="CDD" id="cd03785">
    <property type="entry name" value="GT28_MurG"/>
    <property type="match status" value="1"/>
</dbReference>
<feature type="binding site" evidence="10">
    <location>
        <position position="248"/>
    </location>
    <ligand>
        <name>UDP-N-acetyl-alpha-D-glucosamine</name>
        <dbReference type="ChEBI" id="CHEBI:57705"/>
    </ligand>
</feature>
<accession>A0A1Q2SKD2</accession>
<dbReference type="AlphaFoldDB" id="A0A1Q2SKD2"/>
<feature type="binding site" evidence="10">
    <location>
        <position position="293"/>
    </location>
    <ligand>
        <name>UDP-N-acetyl-alpha-D-glucosamine</name>
        <dbReference type="ChEBI" id="CHEBI:57705"/>
    </ligand>
</feature>
<dbReference type="PANTHER" id="PTHR21015:SF22">
    <property type="entry name" value="GLYCOSYLTRANSFERASE"/>
    <property type="match status" value="1"/>
</dbReference>
<dbReference type="Proteomes" id="UP000243679">
    <property type="component" value="Chromosome"/>
</dbReference>
<dbReference type="InterPro" id="IPR006009">
    <property type="entry name" value="GlcNAc_MurG"/>
</dbReference>
<dbReference type="KEGG" id="ntt:TAO_0226"/>
<dbReference type="InterPro" id="IPR004276">
    <property type="entry name" value="GlycoTrans_28_N"/>
</dbReference>
<keyword evidence="8 10" id="KW-0131">Cell cycle</keyword>
<proteinExistence type="inferred from homology"/>
<dbReference type="Gene3D" id="3.40.50.2000">
    <property type="entry name" value="Glycogen Phosphorylase B"/>
    <property type="match status" value="2"/>
</dbReference>
<dbReference type="SUPFAM" id="SSF53756">
    <property type="entry name" value="UDP-Glycosyltransferase/glycogen phosphorylase"/>
    <property type="match status" value="1"/>
</dbReference>
<dbReference type="PANTHER" id="PTHR21015">
    <property type="entry name" value="UDP-N-ACETYLGLUCOSAMINE--N-ACETYLMURAMYL-(PENTAPEPTIDE) PYROPHOSPHORYL-UNDECAPRENOL N-ACETYLGLUCOSAMINE TRANSFERASE 1"/>
    <property type="match status" value="1"/>
</dbReference>
<dbReference type="GO" id="GO:0005886">
    <property type="term" value="C:plasma membrane"/>
    <property type="evidence" value="ECO:0007669"/>
    <property type="project" value="UniProtKB-SubCell"/>
</dbReference>
<comment type="similarity">
    <text evidence="10">Belongs to the glycosyltransferase 28 family. MurG subfamily.</text>
</comment>
<dbReference type="OrthoDB" id="9808936at2"/>
<dbReference type="GO" id="GO:0071555">
    <property type="term" value="P:cell wall organization"/>
    <property type="evidence" value="ECO:0007669"/>
    <property type="project" value="UniProtKB-KW"/>
</dbReference>
<dbReference type="EMBL" id="AP014836">
    <property type="protein sequence ID" value="BAW79596.1"/>
    <property type="molecule type" value="Genomic_DNA"/>
</dbReference>
<evidence type="ECO:0000256" key="8">
    <source>
        <dbReference type="ARBA" id="ARBA00023306"/>
    </source>
</evidence>
<dbReference type="Pfam" id="PF04101">
    <property type="entry name" value="Glyco_tran_28_C"/>
    <property type="match status" value="1"/>
</dbReference>
<dbReference type="GO" id="GO:0008360">
    <property type="term" value="P:regulation of cell shape"/>
    <property type="evidence" value="ECO:0007669"/>
    <property type="project" value="UniProtKB-KW"/>
</dbReference>
<evidence type="ECO:0000256" key="4">
    <source>
        <dbReference type="ARBA" id="ARBA00022679"/>
    </source>
</evidence>
<comment type="catalytic activity">
    <reaction evidence="10">
        <text>di-trans,octa-cis-undecaprenyl diphospho-N-acetyl-alpha-D-muramoyl-L-alanyl-D-glutamyl-meso-2,6-diaminopimeloyl-D-alanyl-D-alanine + UDP-N-acetyl-alpha-D-glucosamine = di-trans,octa-cis-undecaprenyl diphospho-[N-acetyl-alpha-D-glucosaminyl-(1-&gt;4)]-N-acetyl-alpha-D-muramoyl-L-alanyl-D-glutamyl-meso-2,6-diaminopimeloyl-D-alanyl-D-alanine + UDP + H(+)</text>
        <dbReference type="Rhea" id="RHEA:31227"/>
        <dbReference type="ChEBI" id="CHEBI:15378"/>
        <dbReference type="ChEBI" id="CHEBI:57705"/>
        <dbReference type="ChEBI" id="CHEBI:58223"/>
        <dbReference type="ChEBI" id="CHEBI:61387"/>
        <dbReference type="ChEBI" id="CHEBI:61388"/>
        <dbReference type="EC" id="2.4.1.227"/>
    </reaction>
</comment>
<keyword evidence="14" id="KW-1185">Reference proteome</keyword>
<evidence type="ECO:0000313" key="14">
    <source>
        <dbReference type="Proteomes" id="UP000243679"/>
    </source>
</evidence>
<dbReference type="GO" id="GO:0009252">
    <property type="term" value="P:peptidoglycan biosynthetic process"/>
    <property type="evidence" value="ECO:0007669"/>
    <property type="project" value="UniProtKB-UniRule"/>
</dbReference>
<dbReference type="GO" id="GO:0005975">
    <property type="term" value="P:carbohydrate metabolic process"/>
    <property type="evidence" value="ECO:0007669"/>
    <property type="project" value="InterPro"/>
</dbReference>
<dbReference type="UniPathway" id="UPA00219"/>
<evidence type="ECO:0000256" key="7">
    <source>
        <dbReference type="ARBA" id="ARBA00023136"/>
    </source>
</evidence>
<keyword evidence="1 10" id="KW-1003">Cell membrane</keyword>
<evidence type="ECO:0000256" key="1">
    <source>
        <dbReference type="ARBA" id="ARBA00022475"/>
    </source>
</evidence>
<comment type="function">
    <text evidence="10">Cell wall formation. Catalyzes the transfer of a GlcNAc subunit on undecaprenyl-pyrophosphoryl-MurNAc-pentapeptide (lipid intermediate I) to form undecaprenyl-pyrophosphoryl-MurNAc-(pentapeptide)GlcNAc (lipid intermediate II).</text>
</comment>
<dbReference type="Pfam" id="PF03033">
    <property type="entry name" value="Glyco_transf_28"/>
    <property type="match status" value="1"/>
</dbReference>
<evidence type="ECO:0000259" key="11">
    <source>
        <dbReference type="Pfam" id="PF03033"/>
    </source>
</evidence>
<feature type="binding site" evidence="10">
    <location>
        <position position="191"/>
    </location>
    <ligand>
        <name>UDP-N-acetyl-alpha-D-glucosamine</name>
        <dbReference type="ChEBI" id="CHEBI:57705"/>
    </ligand>
</feature>